<evidence type="ECO:0000313" key="3">
    <source>
        <dbReference type="EMBL" id="MEC0277103.1"/>
    </source>
</evidence>
<dbReference type="Gene3D" id="3.55.50.40">
    <property type="match status" value="1"/>
</dbReference>
<accession>A0AAW9NNF9</accession>
<dbReference type="AlphaFoldDB" id="A0AAW9NNF9"/>
<comment type="caution">
    <text evidence="3">The sequence shown here is derived from an EMBL/GenBank/DDBJ whole genome shotgun (WGS) entry which is preliminary data.</text>
</comment>
<dbReference type="Proteomes" id="UP001307168">
    <property type="component" value="Unassembled WGS sequence"/>
</dbReference>
<gene>
    <name evidence="3" type="ORF">P4706_29445</name>
</gene>
<proteinExistence type="predicted"/>
<dbReference type="InterPro" id="IPR044051">
    <property type="entry name" value="Prophage_tail_N"/>
</dbReference>
<evidence type="ECO:0000313" key="4">
    <source>
        <dbReference type="Proteomes" id="UP001307168"/>
    </source>
</evidence>
<evidence type="ECO:0000259" key="2">
    <source>
        <dbReference type="Pfam" id="PF18994"/>
    </source>
</evidence>
<organism evidence="3 4">
    <name type="scientific">Peribacillus castrilensis</name>
    <dbReference type="NCBI Taxonomy" id="2897690"/>
    <lineage>
        <taxon>Bacteria</taxon>
        <taxon>Bacillati</taxon>
        <taxon>Bacillota</taxon>
        <taxon>Bacilli</taxon>
        <taxon>Bacillales</taxon>
        <taxon>Bacillaceae</taxon>
        <taxon>Peribacillus</taxon>
    </lineage>
</organism>
<dbReference type="Pfam" id="PF06605">
    <property type="entry name" value="Prophage_tail"/>
    <property type="match status" value="1"/>
</dbReference>
<keyword evidence="4" id="KW-1185">Reference proteome</keyword>
<protein>
    <submittedName>
        <fullName evidence="3">Prophage endopeptidase tail family protein</fullName>
    </submittedName>
</protein>
<dbReference type="EMBL" id="JARNBH010000066">
    <property type="protein sequence ID" value="MEC0277103.1"/>
    <property type="molecule type" value="Genomic_DNA"/>
</dbReference>
<sequence length="481" mass="54737">MLAVHSLYEQIEPLVDYKYPQRKWVLNGEYSLEFEIYRSAINDESFDLLEGRSLIECENDYFRVTQLEAGLEVDTPYKKVTCVNDVIDILSTDFVYTELTGSISIVQAMNLITNGTKVTYALDGTFKNKTFEKFGNAYSYDLLKIILEKYKVEYDISKYHMTIKNRIGKDNDIQFRYKNNITGTDQQYDINTLRTYVKGFGKEREETDISTGVKSTLIVDDFDGKWDNSTSEELAEWNAKNTGVGMGKKTDVLGDSLQFRFIGTGFSIDMICTWLGGKVVFTIDGSNTKTVSLWSPITDQVKTFEIIRGLESKTHTVDVRLESRDGKNTLTKGDVLPVFHQPTGKILTTYRSRKGSEKYYASTEYLSPNSNIPQYGILHAEPIYNDEITNETDLLNFIIGELQDYPLVSTQFDYHTLVNDTGQEIERGDAGWLMHEKLGIDIYTRIVEIVDYPGTKKTPVVTIGNVLLNGTGEILKIRKGK</sequence>
<dbReference type="Gene3D" id="6.20.110.10">
    <property type="match status" value="1"/>
</dbReference>
<dbReference type="InterPro" id="IPR010572">
    <property type="entry name" value="Tail_dom"/>
</dbReference>
<dbReference type="Pfam" id="PF18994">
    <property type="entry name" value="Prophage_tailD1"/>
    <property type="match status" value="1"/>
</dbReference>
<dbReference type="Gene3D" id="2.60.120.260">
    <property type="entry name" value="Galactose-binding domain-like"/>
    <property type="match status" value="1"/>
</dbReference>
<evidence type="ECO:0000259" key="1">
    <source>
        <dbReference type="Pfam" id="PF06605"/>
    </source>
</evidence>
<feature type="domain" description="Prophage endopeptidase tail N-terminal" evidence="2">
    <location>
        <begin position="10"/>
        <end position="83"/>
    </location>
</feature>
<feature type="domain" description="Tail spike" evidence="1">
    <location>
        <begin position="88"/>
        <end position="467"/>
    </location>
</feature>
<reference evidence="3 4" key="1">
    <citation type="submission" date="2023-03" db="EMBL/GenBank/DDBJ databases">
        <title>Bacillus Genome Sequencing.</title>
        <authorList>
            <person name="Dunlap C."/>
        </authorList>
    </citation>
    <scope>NUCLEOTIDE SEQUENCE [LARGE SCALE GENOMIC DNA]</scope>
    <source>
        <strain evidence="3 4">B-41290</strain>
    </source>
</reference>
<dbReference type="RefSeq" id="WP_367408568.1">
    <property type="nucleotide sequence ID" value="NZ_JARNBH010000066.1"/>
</dbReference>
<name>A0AAW9NNF9_9BACI</name>